<protein>
    <recommendedName>
        <fullName evidence="3">LAGLIDADG homing endonuclease</fullName>
    </recommendedName>
</protein>
<dbReference type="InterPro" id="IPR045090">
    <property type="entry name" value="Pept_M3A_M3B"/>
</dbReference>
<evidence type="ECO:0000313" key="2">
    <source>
        <dbReference type="Proteomes" id="UP001530293"/>
    </source>
</evidence>
<dbReference type="SUPFAM" id="SSF55486">
    <property type="entry name" value="Metalloproteases ('zincins'), catalytic domain"/>
    <property type="match status" value="1"/>
</dbReference>
<dbReference type="InterPro" id="IPR024077">
    <property type="entry name" value="Neurolysin/TOP_dom2"/>
</dbReference>
<accession>A0ABD3M9I6</accession>
<name>A0ABD3M9I6_9STRA</name>
<comment type="caution">
    <text evidence="1">The sequence shown here is derived from an EMBL/GenBank/DDBJ whole genome shotgun (WGS) entry which is preliminary data.</text>
</comment>
<dbReference type="AlphaFoldDB" id="A0ABD3M9I6"/>
<dbReference type="EMBL" id="JALLBG020000206">
    <property type="protein sequence ID" value="KAL3759299.1"/>
    <property type="molecule type" value="Genomic_DNA"/>
</dbReference>
<evidence type="ECO:0000313" key="1">
    <source>
        <dbReference type="EMBL" id="KAL3759299.1"/>
    </source>
</evidence>
<reference evidence="1 2" key="1">
    <citation type="submission" date="2024-10" db="EMBL/GenBank/DDBJ databases">
        <title>Updated reference genomes for cyclostephanoid diatoms.</title>
        <authorList>
            <person name="Roberts W.R."/>
            <person name="Alverson A.J."/>
        </authorList>
    </citation>
    <scope>NUCLEOTIDE SEQUENCE [LARGE SCALE GENOMIC DNA]</scope>
    <source>
        <strain evidence="1 2">AJA232-27</strain>
    </source>
</reference>
<proteinExistence type="predicted"/>
<sequence length="174" mass="19889">MCCEFERDGIQLSYNERDEARELNNVIVGLESLFTTNITEKTKFLTVEETEMVGEVDRVIPRHVTPTNATSGTAGGDGINSLTLTSDNHHAILYWRTLHHRHCGRKFTIRYQAHTSISDNLNVLFSLIRHRHLHSTLLGCQSYAHRVLSDRMVGTPKKVHEFLQSMHERSGHVI</sequence>
<organism evidence="1 2">
    <name type="scientific">Discostella pseudostelligera</name>
    <dbReference type="NCBI Taxonomy" id="259834"/>
    <lineage>
        <taxon>Eukaryota</taxon>
        <taxon>Sar</taxon>
        <taxon>Stramenopiles</taxon>
        <taxon>Ochrophyta</taxon>
        <taxon>Bacillariophyta</taxon>
        <taxon>Coscinodiscophyceae</taxon>
        <taxon>Thalassiosirophycidae</taxon>
        <taxon>Stephanodiscales</taxon>
        <taxon>Stephanodiscaceae</taxon>
        <taxon>Discostella</taxon>
    </lineage>
</organism>
<dbReference type="PANTHER" id="PTHR11804">
    <property type="entry name" value="PROTEASE M3 THIMET OLIGOPEPTIDASE-RELATED"/>
    <property type="match status" value="1"/>
</dbReference>
<evidence type="ECO:0008006" key="3">
    <source>
        <dbReference type="Google" id="ProtNLM"/>
    </source>
</evidence>
<dbReference type="Proteomes" id="UP001530293">
    <property type="component" value="Unassembled WGS sequence"/>
</dbReference>
<gene>
    <name evidence="1" type="ORF">ACHAWU_002100</name>
</gene>
<dbReference type="PANTHER" id="PTHR11804:SF79">
    <property type="entry name" value="MITOCHONDRIAL INTERMEDIATE PEPTIDASE"/>
    <property type="match status" value="1"/>
</dbReference>
<dbReference type="Gene3D" id="1.10.1370.10">
    <property type="entry name" value="Neurolysin, domain 3"/>
    <property type="match status" value="1"/>
</dbReference>
<keyword evidence="2" id="KW-1185">Reference proteome</keyword>